<sequence>MYIMCGPRKFKFDLDDFERYFELPDEGFSDIYLQRDFPSDIPVDPPTGLNLLLNHNRENGRLLWYNKEERVARKRQRGVGGSGDLDESASEGEDAAARPRCSIHDQLNSLEEGQARLHRDFERLRDSGHRHQREQQSRYTGIVRFLTCWGKKQGSTDKDLAHLEIPSTNGASSLQ</sequence>
<protein>
    <submittedName>
        <fullName evidence="2">Uncharacterized protein</fullName>
    </submittedName>
</protein>
<dbReference type="EMBL" id="BAABME010009819">
    <property type="protein sequence ID" value="GAA0175862.1"/>
    <property type="molecule type" value="Genomic_DNA"/>
</dbReference>
<reference evidence="2 3" key="1">
    <citation type="submission" date="2024-01" db="EMBL/GenBank/DDBJ databases">
        <title>The complete chloroplast genome sequence of Lithospermum erythrorhizon: insights into the phylogenetic relationship among Boraginaceae species and the maternal lineages of purple gromwells.</title>
        <authorList>
            <person name="Okada T."/>
            <person name="Watanabe K."/>
        </authorList>
    </citation>
    <scope>NUCLEOTIDE SEQUENCE [LARGE SCALE GENOMIC DNA]</scope>
</reference>
<dbReference type="AlphaFoldDB" id="A0AAV3RMF0"/>
<organism evidence="2 3">
    <name type="scientific">Lithospermum erythrorhizon</name>
    <name type="common">Purple gromwell</name>
    <name type="synonym">Lithospermum officinale var. erythrorhizon</name>
    <dbReference type="NCBI Taxonomy" id="34254"/>
    <lineage>
        <taxon>Eukaryota</taxon>
        <taxon>Viridiplantae</taxon>
        <taxon>Streptophyta</taxon>
        <taxon>Embryophyta</taxon>
        <taxon>Tracheophyta</taxon>
        <taxon>Spermatophyta</taxon>
        <taxon>Magnoliopsida</taxon>
        <taxon>eudicotyledons</taxon>
        <taxon>Gunneridae</taxon>
        <taxon>Pentapetalae</taxon>
        <taxon>asterids</taxon>
        <taxon>lamiids</taxon>
        <taxon>Boraginales</taxon>
        <taxon>Boraginaceae</taxon>
        <taxon>Boraginoideae</taxon>
        <taxon>Lithospermeae</taxon>
        <taxon>Lithospermum</taxon>
    </lineage>
</organism>
<feature type="compositionally biased region" description="Acidic residues" evidence="1">
    <location>
        <begin position="84"/>
        <end position="94"/>
    </location>
</feature>
<gene>
    <name evidence="2" type="ORF">LIER_28958</name>
</gene>
<name>A0AAV3RMF0_LITER</name>
<evidence type="ECO:0000256" key="1">
    <source>
        <dbReference type="SAM" id="MobiDB-lite"/>
    </source>
</evidence>
<evidence type="ECO:0000313" key="2">
    <source>
        <dbReference type="EMBL" id="GAA0175862.1"/>
    </source>
</evidence>
<proteinExistence type="predicted"/>
<evidence type="ECO:0000313" key="3">
    <source>
        <dbReference type="Proteomes" id="UP001454036"/>
    </source>
</evidence>
<keyword evidence="3" id="KW-1185">Reference proteome</keyword>
<comment type="caution">
    <text evidence="2">The sequence shown here is derived from an EMBL/GenBank/DDBJ whole genome shotgun (WGS) entry which is preliminary data.</text>
</comment>
<accession>A0AAV3RMF0</accession>
<feature type="region of interest" description="Disordered" evidence="1">
    <location>
        <begin position="75"/>
        <end position="101"/>
    </location>
</feature>
<dbReference type="Proteomes" id="UP001454036">
    <property type="component" value="Unassembled WGS sequence"/>
</dbReference>